<gene>
    <name evidence="1" type="ORF">EX87_10690</name>
</gene>
<reference evidence="1" key="1">
    <citation type="submission" date="2015-03" db="EMBL/GenBank/DDBJ databases">
        <title>MIGS Cultured Bacterial/Archaeal sample from Brevibacillus laterosporus.</title>
        <authorList>
            <person name="Zeng D."/>
            <person name="Zhu L."/>
            <person name="Dong G."/>
            <person name="Ye W."/>
            <person name="Ren D."/>
            <person name="Wu L."/>
            <person name="Xu J."/>
            <person name="Li G."/>
            <person name="Guo L."/>
        </authorList>
    </citation>
    <scope>NUCLEOTIDE SEQUENCE</scope>
    <source>
        <strain evidence="1">B9</strain>
    </source>
</reference>
<evidence type="ECO:0000313" key="1">
    <source>
        <dbReference type="EMBL" id="AKF94052.1"/>
    </source>
</evidence>
<organism evidence="1">
    <name type="scientific">Brevibacillus laterosporus</name>
    <name type="common">Bacillus laterosporus</name>
    <dbReference type="NCBI Taxonomy" id="1465"/>
    <lineage>
        <taxon>Bacteria</taxon>
        <taxon>Bacillati</taxon>
        <taxon>Bacillota</taxon>
        <taxon>Bacilli</taxon>
        <taxon>Bacillales</taxon>
        <taxon>Paenibacillaceae</taxon>
        <taxon>Brevibacillus</taxon>
    </lineage>
</organism>
<dbReference type="AlphaFoldDB" id="A0A0F7BZP0"/>
<sequence>MASKMLYYLAAEEDHWLDELLDYFPVMNATVPTKKSLQMIEEQLKAGEITQSVLVINVSGLEDRLPALLEECQDLEHVQKQPLYLVGIKEGEEEQWRSNYPQAKIVVITGFLVEFDFEAVCREMEADLGGK</sequence>
<protein>
    <submittedName>
        <fullName evidence="1">Uncharacterized protein</fullName>
    </submittedName>
</protein>
<name>A0A0F7BZP0_BRELA</name>
<dbReference type="EMBL" id="CP011074">
    <property type="protein sequence ID" value="AKF94052.1"/>
    <property type="molecule type" value="Genomic_DNA"/>
</dbReference>
<dbReference type="RefSeq" id="WP_031413072.1">
    <property type="nucleotide sequence ID" value="NZ_CP011074.1"/>
</dbReference>
<proteinExistence type="predicted"/>
<accession>A0A0F7BZP0</accession>